<evidence type="ECO:0000313" key="5">
    <source>
        <dbReference type="Proteomes" id="UP000001745"/>
    </source>
</evidence>
<dbReference type="EMBL" id="EQ962657">
    <property type="protein sequence ID" value="EED14996.1"/>
    <property type="molecule type" value="Genomic_DNA"/>
</dbReference>
<organism evidence="4 5">
    <name type="scientific">Talaromyces stipitatus (strain ATCC 10500 / CBS 375.48 / QM 6759 / NRRL 1006)</name>
    <name type="common">Penicillium stipitatum</name>
    <dbReference type="NCBI Taxonomy" id="441959"/>
    <lineage>
        <taxon>Eukaryota</taxon>
        <taxon>Fungi</taxon>
        <taxon>Dikarya</taxon>
        <taxon>Ascomycota</taxon>
        <taxon>Pezizomycotina</taxon>
        <taxon>Eurotiomycetes</taxon>
        <taxon>Eurotiomycetidae</taxon>
        <taxon>Eurotiales</taxon>
        <taxon>Trichocomaceae</taxon>
        <taxon>Talaromyces</taxon>
        <taxon>Talaromyces sect. Talaromyces</taxon>
    </lineage>
</organism>
<keyword evidence="5" id="KW-1185">Reference proteome</keyword>
<dbReference type="AlphaFoldDB" id="B8ML81"/>
<dbReference type="PhylomeDB" id="B8ML81"/>
<dbReference type="OMA" id="GMFNSSW"/>
<protein>
    <submittedName>
        <fullName evidence="4">Transesterase (LovD), putative</fullName>
    </submittedName>
</protein>
<dbReference type="HOGENOM" id="CLU_020027_11_1_1"/>
<dbReference type="VEuPathDB" id="FungiDB:TSTA_044620"/>
<dbReference type="SUPFAM" id="SSF56601">
    <property type="entry name" value="beta-lactamase/transpeptidase-like"/>
    <property type="match status" value="1"/>
</dbReference>
<keyword evidence="2" id="KW-0378">Hydrolase</keyword>
<dbReference type="InParanoid" id="B8ML81"/>
<dbReference type="RefSeq" id="XP_002484949.1">
    <property type="nucleotide sequence ID" value="XM_002484904.1"/>
</dbReference>
<dbReference type="GO" id="GO:0016787">
    <property type="term" value="F:hydrolase activity"/>
    <property type="evidence" value="ECO:0007669"/>
    <property type="project" value="UniProtKB-KW"/>
</dbReference>
<dbReference type="eggNOG" id="ENOG502S4UR">
    <property type="taxonomic scope" value="Eukaryota"/>
</dbReference>
<dbReference type="GeneID" id="8104138"/>
<dbReference type="Pfam" id="PF00144">
    <property type="entry name" value="Beta-lactamase"/>
    <property type="match status" value="1"/>
</dbReference>
<name>B8ML81_TALSN</name>
<dbReference type="OrthoDB" id="428260at2759"/>
<reference evidence="5" key="1">
    <citation type="journal article" date="2015" name="Genome Announc.">
        <title>Genome sequence of the AIDS-associated pathogen Penicillium marneffei (ATCC18224) and its near taxonomic relative Talaromyces stipitatus (ATCC10500).</title>
        <authorList>
            <person name="Nierman W.C."/>
            <person name="Fedorova-Abrams N.D."/>
            <person name="Andrianopoulos A."/>
        </authorList>
    </citation>
    <scope>NUCLEOTIDE SEQUENCE [LARGE SCALE GENOMIC DNA]</scope>
    <source>
        <strain evidence="5">ATCC 10500 / CBS 375.48 / QM 6759 / NRRL 1006</strain>
    </source>
</reference>
<gene>
    <name evidence="4" type="ORF">TSTA_044620</name>
</gene>
<dbReference type="PANTHER" id="PTHR43283:SF17">
    <property type="entry name" value="(LOVD), PUTATIVE (AFU_ORTHOLOGUE AFUA_5G00920)-RELATED"/>
    <property type="match status" value="1"/>
</dbReference>
<proteinExistence type="inferred from homology"/>
<evidence type="ECO:0000256" key="2">
    <source>
        <dbReference type="ARBA" id="ARBA00022801"/>
    </source>
</evidence>
<evidence type="ECO:0000259" key="3">
    <source>
        <dbReference type="Pfam" id="PF00144"/>
    </source>
</evidence>
<dbReference type="STRING" id="441959.B8ML81"/>
<dbReference type="InterPro" id="IPR012338">
    <property type="entry name" value="Beta-lactam/transpept-like"/>
</dbReference>
<feature type="domain" description="Beta-lactamase-related" evidence="3">
    <location>
        <begin position="6"/>
        <end position="395"/>
    </location>
</feature>
<dbReference type="InterPro" id="IPR001466">
    <property type="entry name" value="Beta-lactam-related"/>
</dbReference>
<evidence type="ECO:0000313" key="4">
    <source>
        <dbReference type="EMBL" id="EED14996.1"/>
    </source>
</evidence>
<accession>B8ML81</accession>
<sequence length="412" mass="45718">MTSNLEKTVQAAIETGILSGAVVHAATKVGLIYSKSFGYRSLEQGAPAVQVDDIMALASGTKLITSVAAMQIVERGLVGVDDDLGGVLPELGALKVLRKVDAGKEEEWVLEERREKITLRQLLSHSSGLAYAFLSPTIQAYNQSKGIPEFQSWETVTKSFSDPLIAQPGTIWCYSSGHEWTGYLISRLTGQSLEEYVQRNIASPLGIRDMTFFLSKNPNINPAKMVSIVRRDPSIPDGKGKVIPNTRPHFLALAKEEMGGAGLYTSMASYIKILHSLLVNDERLLKRETVDTLVFEPQLSPFAQKDLQKLFSHIAPGEEKATPPYIGTFTQVRYDHSLAGMLNLEDVDSGGLKWRRKGFLFWSGMPNIFWFIDRQAGLCGVFGTQLLPNADEETRKLIHVFEKTMYREFASQ</sequence>
<dbReference type="InterPro" id="IPR050789">
    <property type="entry name" value="Diverse_Enzym_Activities"/>
</dbReference>
<dbReference type="PANTHER" id="PTHR43283">
    <property type="entry name" value="BETA-LACTAMASE-RELATED"/>
    <property type="match status" value="1"/>
</dbReference>
<dbReference type="Proteomes" id="UP000001745">
    <property type="component" value="Unassembled WGS sequence"/>
</dbReference>
<comment type="similarity">
    <text evidence="1">Belongs to the class-A beta-lactamase family.</text>
</comment>
<evidence type="ECO:0000256" key="1">
    <source>
        <dbReference type="ARBA" id="ARBA00009009"/>
    </source>
</evidence>
<dbReference type="Gene3D" id="3.40.710.10">
    <property type="entry name" value="DD-peptidase/beta-lactamase superfamily"/>
    <property type="match status" value="1"/>
</dbReference>